<sequence length="237" mass="24855">MRAGLAAAPAPRKGRVRLLLARHGEALANEQGVLCGGGSDSELTALGRLQAERLAEELTVGCPELRLDVVGSSPLRRAAASAEAVARRFPGVERLALEDLREMAYGTLEGARIADVRGEMAAVAQRWRSGQTDHCVGGAGESPEDVARRALRAVAGLLESRAGQTVLLVCHSWVIKALVASVVPSIGLPRLLDVPQRNCAVSILDFRCGEAGIVSERFEVLGVDLVASGGPVAEGRL</sequence>
<evidence type="ECO:0000256" key="1">
    <source>
        <dbReference type="PIRSR" id="PIRSR613078-1"/>
    </source>
</evidence>
<feature type="binding site" evidence="2">
    <location>
        <begin position="22"/>
        <end position="29"/>
    </location>
    <ligand>
        <name>substrate</name>
    </ligand>
</feature>
<evidence type="ECO:0008006" key="4">
    <source>
        <dbReference type="Google" id="ProtNLM"/>
    </source>
</evidence>
<gene>
    <name evidence="3" type="ORF">ACAT0790_LOCUS28851</name>
</gene>
<dbReference type="GO" id="GO:0016791">
    <property type="term" value="F:phosphatase activity"/>
    <property type="evidence" value="ECO:0007669"/>
    <property type="project" value="TreeGrafter"/>
</dbReference>
<feature type="active site" description="Proton donor/acceptor" evidence="1">
    <location>
        <position position="102"/>
    </location>
</feature>
<dbReference type="EMBL" id="HBGE01047853">
    <property type="protein sequence ID" value="CAD9144973.1"/>
    <property type="molecule type" value="Transcribed_RNA"/>
</dbReference>
<dbReference type="Pfam" id="PF00300">
    <property type="entry name" value="His_Phos_1"/>
    <property type="match status" value="1"/>
</dbReference>
<accession>A0A7S1W2G1</accession>
<evidence type="ECO:0000313" key="3">
    <source>
        <dbReference type="EMBL" id="CAD9144973.1"/>
    </source>
</evidence>
<proteinExistence type="predicted"/>
<dbReference type="PANTHER" id="PTHR48100">
    <property type="entry name" value="BROAD-SPECIFICITY PHOSPHATASE YOR283W-RELATED"/>
    <property type="match status" value="1"/>
</dbReference>
<dbReference type="Gene3D" id="3.40.50.1240">
    <property type="entry name" value="Phosphoglycerate mutase-like"/>
    <property type="match status" value="1"/>
</dbReference>
<feature type="active site" description="Tele-phosphohistidine intermediate" evidence="1">
    <location>
        <position position="23"/>
    </location>
</feature>
<dbReference type="SMART" id="SM00855">
    <property type="entry name" value="PGAM"/>
    <property type="match status" value="1"/>
</dbReference>
<dbReference type="InterPro" id="IPR001345">
    <property type="entry name" value="PG/BPGM_mutase_AS"/>
</dbReference>
<feature type="binding site" evidence="2">
    <location>
        <begin position="102"/>
        <end position="105"/>
    </location>
    <ligand>
        <name>substrate</name>
    </ligand>
</feature>
<dbReference type="InterPro" id="IPR050275">
    <property type="entry name" value="PGM_Phosphatase"/>
</dbReference>
<dbReference type="AlphaFoldDB" id="A0A7S1W2G1"/>
<organism evidence="3">
    <name type="scientific">Alexandrium catenella</name>
    <name type="common">Red tide dinoflagellate</name>
    <name type="synonym">Gonyaulax catenella</name>
    <dbReference type="NCBI Taxonomy" id="2925"/>
    <lineage>
        <taxon>Eukaryota</taxon>
        <taxon>Sar</taxon>
        <taxon>Alveolata</taxon>
        <taxon>Dinophyceae</taxon>
        <taxon>Gonyaulacales</taxon>
        <taxon>Pyrocystaceae</taxon>
        <taxon>Alexandrium</taxon>
    </lineage>
</organism>
<dbReference type="InterPro" id="IPR029033">
    <property type="entry name" value="His_PPase_superfam"/>
</dbReference>
<protein>
    <recommendedName>
        <fullName evidence="4">Phosphoglycerate mutase (2,3-diphosphoglycerate-dependent)</fullName>
    </recommendedName>
</protein>
<dbReference type="PROSITE" id="PS00175">
    <property type="entry name" value="PG_MUTASE"/>
    <property type="match status" value="1"/>
</dbReference>
<name>A0A7S1W2G1_ALECA</name>
<reference evidence="3" key="1">
    <citation type="submission" date="2021-01" db="EMBL/GenBank/DDBJ databases">
        <authorList>
            <person name="Corre E."/>
            <person name="Pelletier E."/>
            <person name="Niang G."/>
            <person name="Scheremetjew M."/>
            <person name="Finn R."/>
            <person name="Kale V."/>
            <person name="Holt S."/>
            <person name="Cochrane G."/>
            <person name="Meng A."/>
            <person name="Brown T."/>
            <person name="Cohen L."/>
        </authorList>
    </citation>
    <scope>NUCLEOTIDE SEQUENCE</scope>
    <source>
        <strain evidence="3">OF101</strain>
    </source>
</reference>
<feature type="binding site" evidence="2">
    <location>
        <position position="77"/>
    </location>
    <ligand>
        <name>substrate</name>
    </ligand>
</feature>
<dbReference type="InterPro" id="IPR013078">
    <property type="entry name" value="His_Pase_superF_clade-1"/>
</dbReference>
<dbReference type="SUPFAM" id="SSF53254">
    <property type="entry name" value="Phosphoglycerate mutase-like"/>
    <property type="match status" value="1"/>
</dbReference>
<dbReference type="CDD" id="cd07067">
    <property type="entry name" value="HP_PGM_like"/>
    <property type="match status" value="1"/>
</dbReference>
<evidence type="ECO:0000256" key="2">
    <source>
        <dbReference type="PIRSR" id="PIRSR613078-2"/>
    </source>
</evidence>